<gene>
    <name evidence="1" type="ORF">BATDEDRAFT_90542</name>
</gene>
<reference evidence="1 2" key="1">
    <citation type="submission" date="2009-12" db="EMBL/GenBank/DDBJ databases">
        <title>The draft genome of Batrachochytrium dendrobatidis.</title>
        <authorList>
            <consortium name="US DOE Joint Genome Institute (JGI-PGF)"/>
            <person name="Kuo A."/>
            <person name="Salamov A."/>
            <person name="Schmutz J."/>
            <person name="Lucas S."/>
            <person name="Pitluck S."/>
            <person name="Rosenblum E."/>
            <person name="Stajich J."/>
            <person name="Eisen M."/>
            <person name="Grigoriev I.V."/>
        </authorList>
    </citation>
    <scope>NUCLEOTIDE SEQUENCE [LARGE SCALE GENOMIC DNA]</scope>
    <source>
        <strain evidence="2">JAM81 / FGSC 10211</strain>
    </source>
</reference>
<dbReference type="RefSeq" id="XP_006680959.1">
    <property type="nucleotide sequence ID" value="XM_006680896.1"/>
</dbReference>
<dbReference type="EMBL" id="GL882888">
    <property type="protein sequence ID" value="EGF78743.1"/>
    <property type="molecule type" value="Genomic_DNA"/>
</dbReference>
<sequence length="233" mass="25678">MLKPDQQQTNTSFAATLPVAGEKKLDIPTVLCTRSKPKTLKKIAKRLTKSMTYTPPCLINDVSGTETRSALGIPTCLESSTVDSGQRVPTFDKGDTVYNYSVQNMQSLGSASNHHFVSQSNTHSPVMTLDQSMQNVLSGTQMDTTDENDQVDAYRAHFSSSRGQRSNNPISHSQGPIVRAHSYDDVSKIVSLTSTPSMRFESFLETHFFAILETPLDVHLPIPLSPEWTVPTM</sequence>
<evidence type="ECO:0000313" key="2">
    <source>
        <dbReference type="Proteomes" id="UP000007241"/>
    </source>
</evidence>
<name>F4P846_BATDJ</name>
<proteinExistence type="predicted"/>
<evidence type="ECO:0000313" key="1">
    <source>
        <dbReference type="EMBL" id="EGF78743.1"/>
    </source>
</evidence>
<organism evidence="1 2">
    <name type="scientific">Batrachochytrium dendrobatidis (strain JAM81 / FGSC 10211)</name>
    <name type="common">Frog chytrid fungus</name>
    <dbReference type="NCBI Taxonomy" id="684364"/>
    <lineage>
        <taxon>Eukaryota</taxon>
        <taxon>Fungi</taxon>
        <taxon>Fungi incertae sedis</taxon>
        <taxon>Chytridiomycota</taxon>
        <taxon>Chytridiomycota incertae sedis</taxon>
        <taxon>Chytridiomycetes</taxon>
        <taxon>Rhizophydiales</taxon>
        <taxon>Rhizophydiales incertae sedis</taxon>
        <taxon>Batrachochytrium</taxon>
    </lineage>
</organism>
<dbReference type="AlphaFoldDB" id="F4P846"/>
<protein>
    <submittedName>
        <fullName evidence="1">Uncharacterized protein</fullName>
    </submittedName>
</protein>
<accession>F4P846</accession>
<keyword evidence="2" id="KW-1185">Reference proteome</keyword>
<dbReference type="GeneID" id="18243916"/>
<dbReference type="Proteomes" id="UP000007241">
    <property type="component" value="Unassembled WGS sequence"/>
</dbReference>
<dbReference type="HOGENOM" id="CLU_1189710_0_0_1"/>
<dbReference type="InParanoid" id="F4P846"/>